<proteinExistence type="predicted"/>
<protein>
    <recommendedName>
        <fullName evidence="4">YcxB-like protein domain-containing protein</fullName>
    </recommendedName>
</protein>
<keyword evidence="1" id="KW-1133">Transmembrane helix</keyword>
<evidence type="ECO:0008006" key="4">
    <source>
        <dbReference type="Google" id="ProtNLM"/>
    </source>
</evidence>
<name>A0ABP6K7E0_9ACTN</name>
<organism evidence="2 3">
    <name type="scientific">Streptomyces enissocaesilis</name>
    <dbReference type="NCBI Taxonomy" id="332589"/>
    <lineage>
        <taxon>Bacteria</taxon>
        <taxon>Bacillati</taxon>
        <taxon>Actinomycetota</taxon>
        <taxon>Actinomycetes</taxon>
        <taxon>Kitasatosporales</taxon>
        <taxon>Streptomycetaceae</taxon>
        <taxon>Streptomyces</taxon>
        <taxon>Streptomyces rochei group</taxon>
    </lineage>
</organism>
<keyword evidence="1" id="KW-0472">Membrane</keyword>
<sequence length="214" mass="23864">MTHDPQPPHAPQVPLSKCAFDDPGTRAAWRRARRRVVGRFIGCLIFSLALLVLLSLHATETKKGGPAGLGVALLLGLVVPCVLYVYIGSLLRLRRIRRVLRSYPWEFRAAARKHPHVSESYGVAAQVKMGNGDDDWTPAMLLRNPLRWNHWDTAMESGAWFAGDPAFGGVIALPGGSGLMTFERRSRMSIDEFHEIERDAERMGRARSARIGKR</sequence>
<evidence type="ECO:0000313" key="3">
    <source>
        <dbReference type="Proteomes" id="UP001500403"/>
    </source>
</evidence>
<accession>A0ABP6K7E0</accession>
<keyword evidence="1" id="KW-0812">Transmembrane</keyword>
<comment type="caution">
    <text evidence="2">The sequence shown here is derived from an EMBL/GenBank/DDBJ whole genome shotgun (WGS) entry which is preliminary data.</text>
</comment>
<keyword evidence="3" id="KW-1185">Reference proteome</keyword>
<evidence type="ECO:0000256" key="1">
    <source>
        <dbReference type="SAM" id="Phobius"/>
    </source>
</evidence>
<feature type="transmembrane region" description="Helical" evidence="1">
    <location>
        <begin position="68"/>
        <end position="91"/>
    </location>
</feature>
<evidence type="ECO:0000313" key="2">
    <source>
        <dbReference type="EMBL" id="GAA2967518.1"/>
    </source>
</evidence>
<feature type="transmembrane region" description="Helical" evidence="1">
    <location>
        <begin position="36"/>
        <end position="56"/>
    </location>
</feature>
<dbReference type="RefSeq" id="WP_344499686.1">
    <property type="nucleotide sequence ID" value="NZ_BAAAUD010000061.1"/>
</dbReference>
<dbReference type="Proteomes" id="UP001500403">
    <property type="component" value="Unassembled WGS sequence"/>
</dbReference>
<gene>
    <name evidence="2" type="ORF">GCM10010446_61590</name>
</gene>
<reference evidence="3" key="1">
    <citation type="journal article" date="2019" name="Int. J. Syst. Evol. Microbiol.">
        <title>The Global Catalogue of Microorganisms (GCM) 10K type strain sequencing project: providing services to taxonomists for standard genome sequencing and annotation.</title>
        <authorList>
            <consortium name="The Broad Institute Genomics Platform"/>
            <consortium name="The Broad Institute Genome Sequencing Center for Infectious Disease"/>
            <person name="Wu L."/>
            <person name="Ma J."/>
        </authorList>
    </citation>
    <scope>NUCLEOTIDE SEQUENCE [LARGE SCALE GENOMIC DNA]</scope>
    <source>
        <strain evidence="3">JCM 9088</strain>
    </source>
</reference>
<dbReference type="EMBL" id="BAAAUD010000061">
    <property type="protein sequence ID" value="GAA2967518.1"/>
    <property type="molecule type" value="Genomic_DNA"/>
</dbReference>